<dbReference type="Gene3D" id="3.40.50.300">
    <property type="entry name" value="P-loop containing nucleotide triphosphate hydrolases"/>
    <property type="match status" value="1"/>
</dbReference>
<gene>
    <name evidence="17" type="primary">flhF</name>
    <name evidence="17" type="ORF">Pan265_20360</name>
</gene>
<feature type="domain" description="AAA+ ATPase" evidence="15">
    <location>
        <begin position="225"/>
        <end position="372"/>
    </location>
</feature>
<evidence type="ECO:0000256" key="11">
    <source>
        <dbReference type="ARBA" id="ARBA00023225"/>
    </source>
</evidence>
<keyword evidence="17" id="KW-0969">Cilium</keyword>
<dbReference type="InterPro" id="IPR027417">
    <property type="entry name" value="P-loop_NTPase"/>
</dbReference>
<dbReference type="GO" id="GO:0003924">
    <property type="term" value="F:GTPase activity"/>
    <property type="evidence" value="ECO:0007669"/>
    <property type="project" value="UniProtKB-UniRule"/>
</dbReference>
<evidence type="ECO:0000256" key="10">
    <source>
        <dbReference type="ARBA" id="ARBA00023136"/>
    </source>
</evidence>
<dbReference type="SMART" id="SM00382">
    <property type="entry name" value="AAA"/>
    <property type="match status" value="1"/>
</dbReference>
<keyword evidence="17" id="KW-0966">Cell projection</keyword>
<dbReference type="EMBL" id="CP036280">
    <property type="protein sequence ID" value="QDU72173.1"/>
    <property type="molecule type" value="Genomic_DNA"/>
</dbReference>
<feature type="compositionally biased region" description="Low complexity" evidence="14">
    <location>
        <begin position="69"/>
        <end position="84"/>
    </location>
</feature>
<keyword evidence="8" id="KW-0653">Protein transport</keyword>
<dbReference type="PANTHER" id="PTHR43134:SF3">
    <property type="entry name" value="FLAGELLAR BIOSYNTHESIS PROTEIN FLHF"/>
    <property type="match status" value="1"/>
</dbReference>
<dbReference type="GO" id="GO:0015031">
    <property type="term" value="P:protein transport"/>
    <property type="evidence" value="ECO:0007669"/>
    <property type="project" value="UniProtKB-KW"/>
</dbReference>
<evidence type="ECO:0000313" key="17">
    <source>
        <dbReference type="EMBL" id="QDU72173.1"/>
    </source>
</evidence>
<dbReference type="SMART" id="SM00962">
    <property type="entry name" value="SRP54"/>
    <property type="match status" value="1"/>
</dbReference>
<dbReference type="InterPro" id="IPR003593">
    <property type="entry name" value="AAA+_ATPase"/>
</dbReference>
<evidence type="ECO:0000256" key="6">
    <source>
        <dbReference type="ARBA" id="ARBA00022741"/>
    </source>
</evidence>
<evidence type="ECO:0000256" key="8">
    <source>
        <dbReference type="ARBA" id="ARBA00022927"/>
    </source>
</evidence>
<comment type="function">
    <text evidence="12">Necessary for flagellar biosynthesis. May be involved in translocation of the flagellum.</text>
</comment>
<accession>A0A518BYX7</accession>
<dbReference type="Gene3D" id="1.20.120.1380">
    <property type="entry name" value="Flagellar FlhF biosynthesis protein, N domain"/>
    <property type="match status" value="1"/>
</dbReference>
<keyword evidence="7" id="KW-1005">Bacterial flagellum biogenesis</keyword>
<keyword evidence="4" id="KW-0813">Transport</keyword>
<comment type="similarity">
    <text evidence="2">Belongs to the GTP-binding SRP family.</text>
</comment>
<dbReference type="GO" id="GO:0005047">
    <property type="term" value="F:signal recognition particle binding"/>
    <property type="evidence" value="ECO:0007669"/>
    <property type="project" value="TreeGrafter"/>
</dbReference>
<dbReference type="CDD" id="cd17873">
    <property type="entry name" value="FlhF"/>
    <property type="match status" value="1"/>
</dbReference>
<dbReference type="InterPro" id="IPR000897">
    <property type="entry name" value="SRP54_GTPase_dom"/>
</dbReference>
<evidence type="ECO:0000256" key="14">
    <source>
        <dbReference type="SAM" id="MobiDB-lite"/>
    </source>
</evidence>
<evidence type="ECO:0000256" key="5">
    <source>
        <dbReference type="ARBA" id="ARBA00022475"/>
    </source>
</evidence>
<dbReference type="RefSeq" id="WP_145446348.1">
    <property type="nucleotide sequence ID" value="NZ_CP036280.1"/>
</dbReference>
<dbReference type="GO" id="GO:0005886">
    <property type="term" value="C:plasma membrane"/>
    <property type="evidence" value="ECO:0007669"/>
    <property type="project" value="UniProtKB-SubCell"/>
</dbReference>
<keyword evidence="6" id="KW-0547">Nucleotide-binding</keyword>
<proteinExistence type="inferred from homology"/>
<dbReference type="GO" id="GO:0044781">
    <property type="term" value="P:bacterial-type flagellum organization"/>
    <property type="evidence" value="ECO:0007669"/>
    <property type="project" value="UniProtKB-UniRule"/>
</dbReference>
<organism evidence="17 18">
    <name type="scientific">Mucisphaera calidilacus</name>
    <dbReference type="NCBI Taxonomy" id="2527982"/>
    <lineage>
        <taxon>Bacteria</taxon>
        <taxon>Pseudomonadati</taxon>
        <taxon>Planctomycetota</taxon>
        <taxon>Phycisphaerae</taxon>
        <taxon>Phycisphaerales</taxon>
        <taxon>Phycisphaeraceae</taxon>
        <taxon>Mucisphaera</taxon>
    </lineage>
</organism>
<dbReference type="OrthoDB" id="9778554at2"/>
<evidence type="ECO:0000256" key="1">
    <source>
        <dbReference type="ARBA" id="ARBA00004413"/>
    </source>
</evidence>
<sequence length="425" mass="45304">MQVKTVKAATLQKALEMVRVEVGADAVVLQTRHVRREGLLGLLGGTQVEVTAADGRAVAKARAKKQRARGVAAKPKAASRPVSARPRRAHVDEGGWQDPGAAGALIRQTVAAVREELRPEPEVRVVPPAGDDGRLSAEMREVKALLAKLVHKQASGGGELPEPLAGRYLEMVEQEVAEELAQRLVKQAGEGDGADGEDQEQGLRKALAALLPVAPVAEAVRGASGPRVIALVGPTGVGKTTTLAKLAARYRLREGKRVALATIDTYRIAAVDQLRTYGEILGLDLDVIQRPDQVEGMLARRSEADVVLIDTAGRSPRDAERLAELGRFMALARPDETHLVLSATSSERSMRDANERFSALNPTHVIFTKVDEAICFGGLINVLAALGRPLSYLTTGQEVPHDIEPGSADRLASLVFDPSGGYSKC</sequence>
<keyword evidence="18" id="KW-1185">Reference proteome</keyword>
<dbReference type="GO" id="GO:0005525">
    <property type="term" value="F:GTP binding"/>
    <property type="evidence" value="ECO:0007669"/>
    <property type="project" value="UniProtKB-UniRule"/>
</dbReference>
<evidence type="ECO:0000259" key="15">
    <source>
        <dbReference type="SMART" id="SM00382"/>
    </source>
</evidence>
<evidence type="ECO:0000313" key="18">
    <source>
        <dbReference type="Proteomes" id="UP000320386"/>
    </source>
</evidence>
<keyword evidence="9" id="KW-0342">GTP-binding</keyword>
<evidence type="ECO:0000256" key="3">
    <source>
        <dbReference type="ARBA" id="ARBA00014919"/>
    </source>
</evidence>
<keyword evidence="10" id="KW-0472">Membrane</keyword>
<keyword evidence="17" id="KW-0282">Flagellum</keyword>
<keyword evidence="11" id="KW-1006">Bacterial flagellum protein export</keyword>
<comment type="subcellular location">
    <subcellularLocation>
        <location evidence="1">Cell membrane</location>
        <topology evidence="1">Peripheral membrane protein</topology>
        <orientation evidence="1">Cytoplasmic side</orientation>
    </subcellularLocation>
</comment>
<dbReference type="NCBIfam" id="TIGR03499">
    <property type="entry name" value="FlhF"/>
    <property type="match status" value="1"/>
</dbReference>
<evidence type="ECO:0000256" key="7">
    <source>
        <dbReference type="ARBA" id="ARBA00022795"/>
    </source>
</evidence>
<evidence type="ECO:0000256" key="12">
    <source>
        <dbReference type="ARBA" id="ARBA00025337"/>
    </source>
</evidence>
<keyword evidence="5" id="KW-1003">Cell membrane</keyword>
<dbReference type="InterPro" id="IPR020006">
    <property type="entry name" value="FlhF"/>
</dbReference>
<evidence type="ECO:0000256" key="2">
    <source>
        <dbReference type="ARBA" id="ARBA00008531"/>
    </source>
</evidence>
<dbReference type="KEGG" id="mcad:Pan265_20360"/>
<dbReference type="GO" id="GO:0006614">
    <property type="term" value="P:SRP-dependent cotranslational protein targeting to membrane"/>
    <property type="evidence" value="ECO:0007669"/>
    <property type="project" value="UniProtKB-UniRule"/>
</dbReference>
<reference evidence="17 18" key="1">
    <citation type="submission" date="2019-02" db="EMBL/GenBank/DDBJ databases">
        <title>Deep-cultivation of Planctomycetes and their phenomic and genomic characterization uncovers novel biology.</title>
        <authorList>
            <person name="Wiegand S."/>
            <person name="Jogler M."/>
            <person name="Boedeker C."/>
            <person name="Pinto D."/>
            <person name="Vollmers J."/>
            <person name="Rivas-Marin E."/>
            <person name="Kohn T."/>
            <person name="Peeters S.H."/>
            <person name="Heuer A."/>
            <person name="Rast P."/>
            <person name="Oberbeckmann S."/>
            <person name="Bunk B."/>
            <person name="Jeske O."/>
            <person name="Meyerdierks A."/>
            <person name="Storesund J.E."/>
            <person name="Kallscheuer N."/>
            <person name="Luecker S."/>
            <person name="Lage O.M."/>
            <person name="Pohl T."/>
            <person name="Merkel B.J."/>
            <person name="Hornburger P."/>
            <person name="Mueller R.-W."/>
            <person name="Bruemmer F."/>
            <person name="Labrenz M."/>
            <person name="Spormann A.M."/>
            <person name="Op den Camp H."/>
            <person name="Overmann J."/>
            <person name="Amann R."/>
            <person name="Jetten M.S.M."/>
            <person name="Mascher T."/>
            <person name="Medema M.H."/>
            <person name="Devos D.P."/>
            <person name="Kaster A.-K."/>
            <person name="Ovreas L."/>
            <person name="Rohde M."/>
            <person name="Galperin M.Y."/>
            <person name="Jogler C."/>
        </authorList>
    </citation>
    <scope>NUCLEOTIDE SEQUENCE [LARGE SCALE GENOMIC DNA]</scope>
    <source>
        <strain evidence="17 18">Pan265</strain>
    </source>
</reference>
<dbReference type="FunFam" id="3.40.50.300:FF:000695">
    <property type="entry name" value="Flagellar biosynthesis regulator FlhF"/>
    <property type="match status" value="1"/>
</dbReference>
<name>A0A518BYX7_9BACT</name>
<evidence type="ECO:0000256" key="4">
    <source>
        <dbReference type="ARBA" id="ARBA00022448"/>
    </source>
</evidence>
<dbReference type="AlphaFoldDB" id="A0A518BYX7"/>
<dbReference type="SUPFAM" id="SSF52540">
    <property type="entry name" value="P-loop containing nucleoside triphosphate hydrolases"/>
    <property type="match status" value="1"/>
</dbReference>
<dbReference type="Pfam" id="PF00448">
    <property type="entry name" value="SRP54"/>
    <property type="match status" value="1"/>
</dbReference>
<dbReference type="PANTHER" id="PTHR43134">
    <property type="entry name" value="SIGNAL RECOGNITION PARTICLE RECEPTOR SUBUNIT ALPHA"/>
    <property type="match status" value="1"/>
</dbReference>
<feature type="region of interest" description="Disordered" evidence="14">
    <location>
        <begin position="64"/>
        <end position="100"/>
    </location>
</feature>
<protein>
    <recommendedName>
        <fullName evidence="3 13">Flagellar biosynthesis protein FlhF</fullName>
    </recommendedName>
</protein>
<evidence type="ECO:0000256" key="9">
    <source>
        <dbReference type="ARBA" id="ARBA00023134"/>
    </source>
</evidence>
<dbReference type="Proteomes" id="UP000320386">
    <property type="component" value="Chromosome"/>
</dbReference>
<evidence type="ECO:0000259" key="16">
    <source>
        <dbReference type="SMART" id="SM00962"/>
    </source>
</evidence>
<feature type="domain" description="SRP54-type proteins GTP-binding" evidence="16">
    <location>
        <begin position="226"/>
        <end position="417"/>
    </location>
</feature>
<evidence type="ECO:0000256" key="13">
    <source>
        <dbReference type="NCBIfam" id="TIGR03499"/>
    </source>
</evidence>
<dbReference type="InterPro" id="IPR047040">
    <property type="entry name" value="FlhF__GTPase_dom"/>
</dbReference>